<dbReference type="GO" id="GO:0016740">
    <property type="term" value="F:transferase activity"/>
    <property type="evidence" value="ECO:0007669"/>
    <property type="project" value="UniProtKB-KW"/>
</dbReference>
<dbReference type="SUPFAM" id="SSF143631">
    <property type="entry name" value="ApbE-like"/>
    <property type="match status" value="1"/>
</dbReference>
<name>A0A1I5BU43_9MICO</name>
<dbReference type="PANTHER" id="PTHR30040:SF2">
    <property type="entry name" value="FAD:PROTEIN FMN TRANSFERASE"/>
    <property type="match status" value="1"/>
</dbReference>
<accession>A0A1I5BU43</accession>
<evidence type="ECO:0000256" key="5">
    <source>
        <dbReference type="ARBA" id="ARBA00022679"/>
    </source>
</evidence>
<sequence>MPAEVAATPLVFEAIGTRWQIDSTDPIGASLARAILDRISGFDRTWSRFRSDSVVADIAREAGSQDLGVDSPPLFALYARLADATDGAVSPFVGNALNHLGYDASYSMRERDEPRAGAPDWESTARLEGTVLHTTAPVTIDIGAAGKGYLVDLVAGLLTEAGHTGFTVDASGDIAHRGAPIRVALEHPYDPTRAIGVVTLTGGALCASATNRRAWGDGLHHVIDGRTGSPIEDIVATWALAADTATADGVATALFFSPSADLAVSFAAEGVRVFSDGRIERSPGFGGELFR</sequence>
<keyword evidence="5" id="KW-0808">Transferase</keyword>
<dbReference type="Gene3D" id="3.10.520.10">
    <property type="entry name" value="ApbE-like domains"/>
    <property type="match status" value="1"/>
</dbReference>
<evidence type="ECO:0000313" key="12">
    <source>
        <dbReference type="Proteomes" id="UP000198867"/>
    </source>
</evidence>
<dbReference type="EMBL" id="FOVM01000005">
    <property type="protein sequence ID" value="SFN78132.1"/>
    <property type="molecule type" value="Genomic_DNA"/>
</dbReference>
<gene>
    <name evidence="11" type="ORF">SAMN05216219_2098</name>
</gene>
<dbReference type="Proteomes" id="UP000198867">
    <property type="component" value="Unassembled WGS sequence"/>
</dbReference>
<comment type="cofactor">
    <cofactor evidence="1">
        <name>Mg(2+)</name>
        <dbReference type="ChEBI" id="CHEBI:18420"/>
    </cofactor>
</comment>
<dbReference type="AlphaFoldDB" id="A0A1I5BU43"/>
<dbReference type="STRING" id="995034.SAMN05216219_2098"/>
<evidence type="ECO:0000256" key="10">
    <source>
        <dbReference type="ARBA" id="ARBA00048540"/>
    </source>
</evidence>
<keyword evidence="6" id="KW-0479">Metal-binding</keyword>
<dbReference type="PANTHER" id="PTHR30040">
    <property type="entry name" value="THIAMINE BIOSYNTHESIS LIPOPROTEIN APBE"/>
    <property type="match status" value="1"/>
</dbReference>
<evidence type="ECO:0000256" key="3">
    <source>
        <dbReference type="ARBA" id="ARBA00016337"/>
    </source>
</evidence>
<dbReference type="Pfam" id="PF02424">
    <property type="entry name" value="ApbE"/>
    <property type="match status" value="1"/>
</dbReference>
<protein>
    <recommendedName>
        <fullName evidence="3">FAD:protein FMN transferase</fullName>
        <ecNumber evidence="2">2.7.1.180</ecNumber>
    </recommendedName>
    <alternativeName>
        <fullName evidence="9">Flavin transferase</fullName>
    </alternativeName>
</protein>
<keyword evidence="7" id="KW-0274">FAD</keyword>
<evidence type="ECO:0000256" key="1">
    <source>
        <dbReference type="ARBA" id="ARBA00001946"/>
    </source>
</evidence>
<keyword evidence="8" id="KW-0460">Magnesium</keyword>
<dbReference type="RefSeq" id="WP_090711133.1">
    <property type="nucleotide sequence ID" value="NZ_FOVM01000005.1"/>
</dbReference>
<dbReference type="EC" id="2.7.1.180" evidence="2"/>
<organism evidence="11 12">
    <name type="scientific">Mycetocola miduiensis</name>
    <dbReference type="NCBI Taxonomy" id="995034"/>
    <lineage>
        <taxon>Bacteria</taxon>
        <taxon>Bacillati</taxon>
        <taxon>Actinomycetota</taxon>
        <taxon>Actinomycetes</taxon>
        <taxon>Micrococcales</taxon>
        <taxon>Microbacteriaceae</taxon>
        <taxon>Mycetocola</taxon>
    </lineage>
</organism>
<dbReference type="InterPro" id="IPR024932">
    <property type="entry name" value="ApbE"/>
</dbReference>
<evidence type="ECO:0000256" key="9">
    <source>
        <dbReference type="ARBA" id="ARBA00031306"/>
    </source>
</evidence>
<evidence type="ECO:0000256" key="7">
    <source>
        <dbReference type="ARBA" id="ARBA00022827"/>
    </source>
</evidence>
<proteinExistence type="predicted"/>
<evidence type="ECO:0000256" key="8">
    <source>
        <dbReference type="ARBA" id="ARBA00022842"/>
    </source>
</evidence>
<dbReference type="GO" id="GO:0046872">
    <property type="term" value="F:metal ion binding"/>
    <property type="evidence" value="ECO:0007669"/>
    <property type="project" value="UniProtKB-KW"/>
</dbReference>
<evidence type="ECO:0000313" key="11">
    <source>
        <dbReference type="EMBL" id="SFN78132.1"/>
    </source>
</evidence>
<keyword evidence="12" id="KW-1185">Reference proteome</keyword>
<evidence type="ECO:0000256" key="6">
    <source>
        <dbReference type="ARBA" id="ARBA00022723"/>
    </source>
</evidence>
<evidence type="ECO:0000256" key="2">
    <source>
        <dbReference type="ARBA" id="ARBA00011955"/>
    </source>
</evidence>
<keyword evidence="11" id="KW-0449">Lipoprotein</keyword>
<evidence type="ECO:0000256" key="4">
    <source>
        <dbReference type="ARBA" id="ARBA00022630"/>
    </source>
</evidence>
<dbReference type="OrthoDB" id="3728306at2"/>
<dbReference type="InterPro" id="IPR003374">
    <property type="entry name" value="ApbE-like_sf"/>
</dbReference>
<reference evidence="12" key="1">
    <citation type="submission" date="2016-10" db="EMBL/GenBank/DDBJ databases">
        <authorList>
            <person name="Varghese N."/>
            <person name="Submissions S."/>
        </authorList>
    </citation>
    <scope>NUCLEOTIDE SEQUENCE [LARGE SCALE GENOMIC DNA]</scope>
    <source>
        <strain evidence="12">CGMCC 1.11101</strain>
    </source>
</reference>
<comment type="catalytic activity">
    <reaction evidence="10">
        <text>L-threonyl-[protein] + FAD = FMN-L-threonyl-[protein] + AMP + H(+)</text>
        <dbReference type="Rhea" id="RHEA:36847"/>
        <dbReference type="Rhea" id="RHEA-COMP:11060"/>
        <dbReference type="Rhea" id="RHEA-COMP:11061"/>
        <dbReference type="ChEBI" id="CHEBI:15378"/>
        <dbReference type="ChEBI" id="CHEBI:30013"/>
        <dbReference type="ChEBI" id="CHEBI:57692"/>
        <dbReference type="ChEBI" id="CHEBI:74257"/>
        <dbReference type="ChEBI" id="CHEBI:456215"/>
        <dbReference type="EC" id="2.7.1.180"/>
    </reaction>
</comment>
<keyword evidence="4" id="KW-0285">Flavoprotein</keyword>